<accession>A0A1I7KFV5</accession>
<feature type="transmembrane region" description="Helical" evidence="2">
    <location>
        <begin position="30"/>
        <end position="49"/>
    </location>
</feature>
<keyword evidence="2" id="KW-0812">Transmembrane</keyword>
<name>A0A1I7KFV5_9GAMM</name>
<evidence type="ECO:0000313" key="4">
    <source>
        <dbReference type="Proteomes" id="UP000198693"/>
    </source>
</evidence>
<dbReference type="STRING" id="463301.SAMN04487955_11931"/>
<evidence type="ECO:0000313" key="3">
    <source>
        <dbReference type="EMBL" id="SFU96270.1"/>
    </source>
</evidence>
<dbReference type="AlphaFoldDB" id="A0A1I7KFV5"/>
<dbReference type="OrthoDB" id="6169010at2"/>
<proteinExistence type="predicted"/>
<dbReference type="Proteomes" id="UP000198693">
    <property type="component" value="Unassembled WGS sequence"/>
</dbReference>
<evidence type="ECO:0008006" key="5">
    <source>
        <dbReference type="Google" id="ProtNLM"/>
    </source>
</evidence>
<feature type="compositionally biased region" description="Polar residues" evidence="1">
    <location>
        <begin position="8"/>
        <end position="19"/>
    </location>
</feature>
<keyword evidence="2" id="KW-1133">Transmembrane helix</keyword>
<gene>
    <name evidence="3" type="ORF">SAMN04487955_11931</name>
</gene>
<organism evidence="3 4">
    <name type="scientific">Halomonas korlensis</name>
    <dbReference type="NCBI Taxonomy" id="463301"/>
    <lineage>
        <taxon>Bacteria</taxon>
        <taxon>Pseudomonadati</taxon>
        <taxon>Pseudomonadota</taxon>
        <taxon>Gammaproteobacteria</taxon>
        <taxon>Oceanospirillales</taxon>
        <taxon>Halomonadaceae</taxon>
        <taxon>Halomonas</taxon>
    </lineage>
</organism>
<keyword evidence="2" id="KW-0472">Membrane</keyword>
<sequence>MTRPESTKPPSGTPESQEAPSPHAGALHKGMMTACLVLMGGAVLLVMWLGPPVGAGIWLLLLPMGLCLGMHLFMHRHGQHRDE</sequence>
<reference evidence="4" key="1">
    <citation type="submission" date="2016-10" db="EMBL/GenBank/DDBJ databases">
        <authorList>
            <person name="Varghese N."/>
            <person name="Submissions S."/>
        </authorList>
    </citation>
    <scope>NUCLEOTIDE SEQUENCE [LARGE SCALE GENOMIC DNA]</scope>
    <source>
        <strain evidence="4">CGMCC 1.6981</strain>
    </source>
</reference>
<feature type="transmembrane region" description="Helical" evidence="2">
    <location>
        <begin position="55"/>
        <end position="74"/>
    </location>
</feature>
<evidence type="ECO:0000256" key="1">
    <source>
        <dbReference type="SAM" id="MobiDB-lite"/>
    </source>
</evidence>
<dbReference type="RefSeq" id="WP_089797498.1">
    <property type="nucleotide sequence ID" value="NZ_FPBP01000019.1"/>
</dbReference>
<evidence type="ECO:0000256" key="2">
    <source>
        <dbReference type="SAM" id="Phobius"/>
    </source>
</evidence>
<protein>
    <recommendedName>
        <fullName evidence="5">DUF2933 domain-containing protein</fullName>
    </recommendedName>
</protein>
<feature type="region of interest" description="Disordered" evidence="1">
    <location>
        <begin position="1"/>
        <end position="25"/>
    </location>
</feature>
<keyword evidence="4" id="KW-1185">Reference proteome</keyword>
<dbReference type="EMBL" id="FPBP01000019">
    <property type="protein sequence ID" value="SFU96270.1"/>
    <property type="molecule type" value="Genomic_DNA"/>
</dbReference>